<dbReference type="EMBL" id="CAJVRM010000312">
    <property type="protein sequence ID" value="CAG8979445.1"/>
    <property type="molecule type" value="Genomic_DNA"/>
</dbReference>
<protein>
    <submittedName>
        <fullName evidence="1">Uncharacterized protein</fullName>
    </submittedName>
</protein>
<dbReference type="Proteomes" id="UP000701801">
    <property type="component" value="Unassembled WGS sequence"/>
</dbReference>
<dbReference type="AlphaFoldDB" id="A0A9N9LQG6"/>
<evidence type="ECO:0000313" key="2">
    <source>
        <dbReference type="Proteomes" id="UP000701801"/>
    </source>
</evidence>
<gene>
    <name evidence="1" type="ORF">HYALB_00011959</name>
</gene>
<sequence length="84" mass="9641">MHKEDSEYSGYGPRQLNNLNKHHFQTKLGLIAILEFSLMERAFSKTSFMFSRNQAPERLARGIWCLLASELKEPPEPVTVLGPH</sequence>
<comment type="caution">
    <text evidence="1">The sequence shown here is derived from an EMBL/GenBank/DDBJ whole genome shotgun (WGS) entry which is preliminary data.</text>
</comment>
<name>A0A9N9LQG6_9HELO</name>
<organism evidence="1 2">
    <name type="scientific">Hymenoscyphus albidus</name>
    <dbReference type="NCBI Taxonomy" id="595503"/>
    <lineage>
        <taxon>Eukaryota</taxon>
        <taxon>Fungi</taxon>
        <taxon>Dikarya</taxon>
        <taxon>Ascomycota</taxon>
        <taxon>Pezizomycotina</taxon>
        <taxon>Leotiomycetes</taxon>
        <taxon>Helotiales</taxon>
        <taxon>Helotiaceae</taxon>
        <taxon>Hymenoscyphus</taxon>
    </lineage>
</organism>
<proteinExistence type="predicted"/>
<accession>A0A9N9LQG6</accession>
<reference evidence="1" key="1">
    <citation type="submission" date="2021-07" db="EMBL/GenBank/DDBJ databases">
        <authorList>
            <person name="Durling M."/>
        </authorList>
    </citation>
    <scope>NUCLEOTIDE SEQUENCE</scope>
</reference>
<evidence type="ECO:0000313" key="1">
    <source>
        <dbReference type="EMBL" id="CAG8979445.1"/>
    </source>
</evidence>
<keyword evidence="2" id="KW-1185">Reference proteome</keyword>